<dbReference type="HOGENOM" id="CLU_010345_1_1_1"/>
<dbReference type="AlphaFoldDB" id="D5GDW1"/>
<evidence type="ECO:0000256" key="1">
    <source>
        <dbReference type="ARBA" id="ARBA00003798"/>
    </source>
</evidence>
<accession>D5GDW1</accession>
<gene>
    <name evidence="11" type="ORF">GSTUM_00006304001</name>
</gene>
<dbReference type="OMA" id="PEFAPMG"/>
<keyword evidence="8" id="KW-0067">ATP-binding</keyword>
<name>D5GDW1_TUBMM</name>
<evidence type="ECO:0000256" key="4">
    <source>
        <dbReference type="ARBA" id="ARBA00019824"/>
    </source>
</evidence>
<dbReference type="InterPro" id="IPR032319">
    <property type="entry name" value="CLP1_P"/>
</dbReference>
<comment type="function">
    <text evidence="1">Polynucleotide 5'-kinase involved in rRNA processing.</text>
</comment>
<organism evidence="11 12">
    <name type="scientific">Tuber melanosporum (strain Mel28)</name>
    <name type="common">Perigord black truffle</name>
    <dbReference type="NCBI Taxonomy" id="656061"/>
    <lineage>
        <taxon>Eukaryota</taxon>
        <taxon>Fungi</taxon>
        <taxon>Dikarya</taxon>
        <taxon>Ascomycota</taxon>
        <taxon>Pezizomycotina</taxon>
        <taxon>Pezizomycetes</taxon>
        <taxon>Pezizales</taxon>
        <taxon>Tuberaceae</taxon>
        <taxon>Tuber</taxon>
    </lineage>
</organism>
<dbReference type="Pfam" id="PF16575">
    <property type="entry name" value="CLP1_P"/>
    <property type="match status" value="1"/>
</dbReference>
<dbReference type="SUPFAM" id="SSF52540">
    <property type="entry name" value="P-loop containing nucleoside triphosphate hydrolases"/>
    <property type="match status" value="1"/>
</dbReference>
<dbReference type="GO" id="GO:0000448">
    <property type="term" value="P:cleavage in ITS2 between 5.8S rRNA and LSU-rRNA of tricistronic rRNA transcript (SSU-rRNA, 5.8S rRNA, LSU-rRNA)"/>
    <property type="evidence" value="ECO:0007669"/>
    <property type="project" value="TreeGrafter"/>
</dbReference>
<dbReference type="STRING" id="656061.D5GDW1"/>
<evidence type="ECO:0000256" key="6">
    <source>
        <dbReference type="ARBA" id="ARBA00022741"/>
    </source>
</evidence>
<dbReference type="InterPro" id="IPR027417">
    <property type="entry name" value="P-loop_NTPase"/>
</dbReference>
<dbReference type="RefSeq" id="XP_002838513.1">
    <property type="nucleotide sequence ID" value="XM_002838467.1"/>
</dbReference>
<comment type="similarity">
    <text evidence="2">Belongs to the Clp1 family. NOL9/GRC3 subfamily.</text>
</comment>
<dbReference type="GO" id="GO:0005524">
    <property type="term" value="F:ATP binding"/>
    <property type="evidence" value="ECO:0007669"/>
    <property type="project" value="UniProtKB-KW"/>
</dbReference>
<keyword evidence="12" id="KW-1185">Reference proteome</keyword>
<reference evidence="11 12" key="1">
    <citation type="journal article" date="2010" name="Nature">
        <title>Perigord black truffle genome uncovers evolutionary origins and mechanisms of symbiosis.</title>
        <authorList>
            <person name="Martin F."/>
            <person name="Kohler A."/>
            <person name="Murat C."/>
            <person name="Balestrini R."/>
            <person name="Coutinho P.M."/>
            <person name="Jaillon O."/>
            <person name="Montanini B."/>
            <person name="Morin E."/>
            <person name="Noel B."/>
            <person name="Percudani R."/>
            <person name="Porcel B."/>
            <person name="Rubini A."/>
            <person name="Amicucci A."/>
            <person name="Amselem J."/>
            <person name="Anthouard V."/>
            <person name="Arcioni S."/>
            <person name="Artiguenave F."/>
            <person name="Aury J.M."/>
            <person name="Ballario P."/>
            <person name="Bolchi A."/>
            <person name="Brenna A."/>
            <person name="Brun A."/>
            <person name="Buee M."/>
            <person name="Cantarel B."/>
            <person name="Chevalier G."/>
            <person name="Couloux A."/>
            <person name="Da Silva C."/>
            <person name="Denoeud F."/>
            <person name="Duplessis S."/>
            <person name="Ghignone S."/>
            <person name="Hilselberger B."/>
            <person name="Iotti M."/>
            <person name="Marcais B."/>
            <person name="Mello A."/>
            <person name="Miranda M."/>
            <person name="Pacioni G."/>
            <person name="Quesneville H."/>
            <person name="Riccioni C."/>
            <person name="Ruotolo R."/>
            <person name="Splivallo R."/>
            <person name="Stocchi V."/>
            <person name="Tisserant E."/>
            <person name="Viscomi A.R."/>
            <person name="Zambonelli A."/>
            <person name="Zampieri E."/>
            <person name="Henrissat B."/>
            <person name="Lebrun M.H."/>
            <person name="Paolocci F."/>
            <person name="Bonfante P."/>
            <person name="Ottonello S."/>
            <person name="Wincker P."/>
        </authorList>
    </citation>
    <scope>NUCLEOTIDE SEQUENCE [LARGE SCALE GENOMIC DNA]</scope>
    <source>
        <strain evidence="11 12">Mel28</strain>
    </source>
</reference>
<dbReference type="KEGG" id="tml:GSTUM_00006304001"/>
<dbReference type="GO" id="GO:0005634">
    <property type="term" value="C:nucleus"/>
    <property type="evidence" value="ECO:0007669"/>
    <property type="project" value="TreeGrafter"/>
</dbReference>
<dbReference type="InterPro" id="IPR045116">
    <property type="entry name" value="Clp1/Grc3"/>
</dbReference>
<evidence type="ECO:0000256" key="5">
    <source>
        <dbReference type="ARBA" id="ARBA00022679"/>
    </source>
</evidence>
<evidence type="ECO:0000256" key="8">
    <source>
        <dbReference type="ARBA" id="ARBA00022840"/>
    </source>
</evidence>
<sequence>MPKRQREDEPKQAPLSALAARRLRWLTAGAQHPESKEVERVGKEKEEGKALELSNEETHRLREVEMELKKGGGSGGGKRVVISHVQISSGGGEAVPTYSAEAMAAAPGGQGGVETETDTKVDKEVRMSNFTLTSENYIPAQDGSCVVRMAPGETLVILGEYELRVRKGAITISGAKLTRQSGCCQVFAPSTHALPEIACVKVKRKGEDSDAEVLFTQAESGIRNLGRTCPVANGIWVPVGGDGGRSFHPLFTTSAPLPVLTIPKQWEETLGGIEKVANPGNTAPPVILLSGGKSVGKSTLSRIFTNRLLTAETYPRVYYLDVDPGQPSFTPPGFLSLHLLERPILGPPFTSPLLPKTLITAHHIGYTSPREDPSAYIRAILALLSDYRSAAPTDPGPLLINSAGWIKSLGLELLREIIQASCTTDIVYITSTLDHLIPIMDVLPPTNPPRMHVLISSATSENARFTAADLRTLQTSSFIHYCPDTLRWVVKPLAEIQPWRLPYAGTHPAIDGVSILHEEDLPPTELLTAIEGTLVAVVEVDEDEESITETAKIVLTPEELPYLPTPPAPERSRAVGMALIKGVDVEKREVWVVATLSSDDAERLRGKRTVLVRGRLELCAAEMVAGVGEDYTRPGVPWVSFGGGRTGDGKGSSAWRVRRNLMRKGQLGR</sequence>
<dbReference type="Gene3D" id="3.40.50.300">
    <property type="entry name" value="P-loop containing nucleotide triphosphate hydrolases"/>
    <property type="match status" value="1"/>
</dbReference>
<dbReference type="PANTHER" id="PTHR12755">
    <property type="entry name" value="CLEAVAGE/POLYADENYLATION FACTOR IA SUBUNIT CLP1P"/>
    <property type="match status" value="1"/>
</dbReference>
<evidence type="ECO:0000259" key="10">
    <source>
        <dbReference type="Pfam" id="PF16575"/>
    </source>
</evidence>
<evidence type="ECO:0000313" key="11">
    <source>
        <dbReference type="EMBL" id="CAZ82704.1"/>
    </source>
</evidence>
<keyword evidence="6" id="KW-0547">Nucleotide-binding</keyword>
<feature type="compositionally biased region" description="Basic and acidic residues" evidence="9">
    <location>
        <begin position="33"/>
        <end position="54"/>
    </location>
</feature>
<dbReference type="eggNOG" id="KOG2750">
    <property type="taxonomic scope" value="Eukaryota"/>
</dbReference>
<evidence type="ECO:0000256" key="9">
    <source>
        <dbReference type="SAM" id="MobiDB-lite"/>
    </source>
</evidence>
<dbReference type="InParanoid" id="D5GDW1"/>
<dbReference type="GeneID" id="9184499"/>
<protein>
    <recommendedName>
        <fullName evidence="4">Polynucleotide 5'-hydroxyl-kinase GRC3</fullName>
    </recommendedName>
    <alternativeName>
        <fullName evidence="3">Polynucleotide 5'-hydroxyl-kinase grc3</fullName>
    </alternativeName>
</protein>
<proteinExistence type="inferred from homology"/>
<dbReference type="PANTHER" id="PTHR12755:SF3">
    <property type="entry name" value="POLYNUCLEOTIDE 5'-HYDROXYL-KINASE NOL9"/>
    <property type="match status" value="1"/>
</dbReference>
<evidence type="ECO:0000313" key="12">
    <source>
        <dbReference type="Proteomes" id="UP000006911"/>
    </source>
</evidence>
<evidence type="ECO:0000256" key="7">
    <source>
        <dbReference type="ARBA" id="ARBA00022777"/>
    </source>
</evidence>
<feature type="region of interest" description="Disordered" evidence="9">
    <location>
        <begin position="27"/>
        <end position="54"/>
    </location>
</feature>
<feature type="domain" description="Clp1 P-loop" evidence="10">
    <location>
        <begin position="291"/>
        <end position="433"/>
    </location>
</feature>
<dbReference type="EMBL" id="FN430153">
    <property type="protein sequence ID" value="CAZ82704.1"/>
    <property type="molecule type" value="Genomic_DNA"/>
</dbReference>
<keyword evidence="5" id="KW-0808">Transferase</keyword>
<evidence type="ECO:0000256" key="3">
    <source>
        <dbReference type="ARBA" id="ARBA00018706"/>
    </source>
</evidence>
<keyword evidence="7" id="KW-0418">Kinase</keyword>
<dbReference type="FunCoup" id="D5GDW1">
    <property type="interactions" value="141"/>
</dbReference>
<dbReference type="GO" id="GO:0051731">
    <property type="term" value="F:polynucleotide 5'-hydroxyl-kinase activity"/>
    <property type="evidence" value="ECO:0007669"/>
    <property type="project" value="InterPro"/>
</dbReference>
<dbReference type="Proteomes" id="UP000006911">
    <property type="component" value="Unassembled WGS sequence"/>
</dbReference>
<evidence type="ECO:0000256" key="2">
    <source>
        <dbReference type="ARBA" id="ARBA00011003"/>
    </source>
</evidence>